<dbReference type="Proteomes" id="UP000070442">
    <property type="component" value="Unassembled WGS sequence"/>
</dbReference>
<name>A0A134AG28_9FIRM</name>
<dbReference type="PROSITE" id="PS51898">
    <property type="entry name" value="TYR_RECOMBINASE"/>
    <property type="match status" value="1"/>
</dbReference>
<evidence type="ECO:0000259" key="4">
    <source>
        <dbReference type="PROSITE" id="PS51898"/>
    </source>
</evidence>
<proteinExistence type="inferred from homology"/>
<dbReference type="OrthoDB" id="1699218at2"/>
<dbReference type="PANTHER" id="PTHR30349:SF41">
    <property type="entry name" value="INTEGRASE_RECOMBINASE PROTEIN MJ0367-RELATED"/>
    <property type="match status" value="1"/>
</dbReference>
<keyword evidence="6" id="KW-1185">Reference proteome</keyword>
<evidence type="ECO:0000256" key="2">
    <source>
        <dbReference type="ARBA" id="ARBA00023125"/>
    </source>
</evidence>
<dbReference type="GO" id="GO:0006310">
    <property type="term" value="P:DNA recombination"/>
    <property type="evidence" value="ECO:0007669"/>
    <property type="project" value="UniProtKB-KW"/>
</dbReference>
<keyword evidence="2" id="KW-0238">DNA-binding</keyword>
<evidence type="ECO:0000256" key="3">
    <source>
        <dbReference type="ARBA" id="ARBA00023172"/>
    </source>
</evidence>
<keyword evidence="3" id="KW-0233">DNA recombination</keyword>
<dbReference type="PANTHER" id="PTHR30349">
    <property type="entry name" value="PHAGE INTEGRASE-RELATED"/>
    <property type="match status" value="1"/>
</dbReference>
<dbReference type="InterPro" id="IPR002104">
    <property type="entry name" value="Integrase_catalytic"/>
</dbReference>
<dbReference type="EMBL" id="LSDG01000027">
    <property type="protein sequence ID" value="KXB66672.1"/>
    <property type="molecule type" value="Genomic_DNA"/>
</dbReference>
<gene>
    <name evidence="5" type="ORF">HMPREF1863_01054</name>
</gene>
<comment type="caution">
    <text evidence="5">The sequence shown here is derived from an EMBL/GenBank/DDBJ whole genome shotgun (WGS) entry which is preliminary data.</text>
</comment>
<feature type="domain" description="Tyr recombinase" evidence="4">
    <location>
        <begin position="108"/>
        <end position="289"/>
    </location>
</feature>
<dbReference type="InterPro" id="IPR013762">
    <property type="entry name" value="Integrase-like_cat_sf"/>
</dbReference>
<dbReference type="Gene3D" id="1.10.443.10">
    <property type="entry name" value="Intergrase catalytic core"/>
    <property type="match status" value="1"/>
</dbReference>
<dbReference type="InterPro" id="IPR050090">
    <property type="entry name" value="Tyrosine_recombinase_XerCD"/>
</dbReference>
<comment type="similarity">
    <text evidence="1">Belongs to the 'phage' integrase family.</text>
</comment>
<protein>
    <submittedName>
        <fullName evidence="5">Site-specific recombinase, phage integrase family</fullName>
    </submittedName>
</protein>
<dbReference type="STRING" id="755172.HMPREF1863_01054"/>
<dbReference type="AlphaFoldDB" id="A0A134AG28"/>
<evidence type="ECO:0000313" key="5">
    <source>
        <dbReference type="EMBL" id="KXB66672.1"/>
    </source>
</evidence>
<organism evidence="5 6">
    <name type="scientific">Aedoeadaptatus coxii</name>
    <dbReference type="NCBI Taxonomy" id="755172"/>
    <lineage>
        <taxon>Bacteria</taxon>
        <taxon>Bacillati</taxon>
        <taxon>Bacillota</taxon>
        <taxon>Tissierellia</taxon>
        <taxon>Tissierellales</taxon>
        <taxon>Peptoniphilaceae</taxon>
        <taxon>Aedoeadaptatus</taxon>
    </lineage>
</organism>
<dbReference type="CDD" id="cd00397">
    <property type="entry name" value="DNA_BRE_C"/>
    <property type="match status" value="1"/>
</dbReference>
<dbReference type="InterPro" id="IPR011010">
    <property type="entry name" value="DNA_brk_join_enz"/>
</dbReference>
<dbReference type="GO" id="GO:0015074">
    <property type="term" value="P:DNA integration"/>
    <property type="evidence" value="ECO:0007669"/>
    <property type="project" value="InterPro"/>
</dbReference>
<sequence length="300" mass="35079">MKQCKFISDELQTRFLLCKKLNGVQEITLASYRKVFMNFEHQTGKPIDYDNLMEQVADFFFAINWYSDMTFNNQRSNLNGYFNFLVEVGVIKENPIKALAITRRKEEDKPRPANKDDLIKLLSVIPIYSYVGLRDYTMILLMADTGIRPAEIERLKVDHLNLARSSIVLTKDITKTKRERITPISDGVKSSLIKFNKTIESVFEDREYLFLTEQGEKMNTYVLRNNMKAYSEKAGVKITPYQLRHFFGTEYLRHDGNLLYLQKVLGHSNLNTTRKYIQISDDDLLRSHQIVSPAKELMKY</sequence>
<dbReference type="RefSeq" id="WP_068367956.1">
    <property type="nucleotide sequence ID" value="NZ_KQ960175.1"/>
</dbReference>
<accession>A0A134AG28</accession>
<dbReference type="Pfam" id="PF00589">
    <property type="entry name" value="Phage_integrase"/>
    <property type="match status" value="1"/>
</dbReference>
<dbReference type="SUPFAM" id="SSF56349">
    <property type="entry name" value="DNA breaking-rejoining enzymes"/>
    <property type="match status" value="1"/>
</dbReference>
<dbReference type="PATRIC" id="fig|755172.3.peg.1013"/>
<reference evidence="6" key="1">
    <citation type="submission" date="2016-01" db="EMBL/GenBank/DDBJ databases">
        <authorList>
            <person name="Mitreva M."/>
            <person name="Pepin K.H."/>
            <person name="Mihindukulasuriya K.A."/>
            <person name="Fulton R."/>
            <person name="Fronick C."/>
            <person name="O'Laughlin M."/>
            <person name="Miner T."/>
            <person name="Herter B."/>
            <person name="Rosa B.A."/>
            <person name="Cordes M."/>
            <person name="Tomlinson C."/>
            <person name="Wollam A."/>
            <person name="Palsikar V.B."/>
            <person name="Mardis E.R."/>
            <person name="Wilson R.K."/>
        </authorList>
    </citation>
    <scope>NUCLEOTIDE SEQUENCE [LARGE SCALE GENOMIC DNA]</scope>
    <source>
        <strain evidence="6">DNF00729</strain>
    </source>
</reference>
<evidence type="ECO:0000256" key="1">
    <source>
        <dbReference type="ARBA" id="ARBA00008857"/>
    </source>
</evidence>
<dbReference type="GO" id="GO:0003677">
    <property type="term" value="F:DNA binding"/>
    <property type="evidence" value="ECO:0007669"/>
    <property type="project" value="UniProtKB-KW"/>
</dbReference>
<evidence type="ECO:0000313" key="6">
    <source>
        <dbReference type="Proteomes" id="UP000070442"/>
    </source>
</evidence>